<dbReference type="AlphaFoldDB" id="A0A644YEU4"/>
<dbReference type="EMBL" id="VSSQ01004843">
    <property type="protein sequence ID" value="MPM26849.1"/>
    <property type="molecule type" value="Genomic_DNA"/>
</dbReference>
<proteinExistence type="predicted"/>
<reference evidence="1" key="1">
    <citation type="submission" date="2019-08" db="EMBL/GenBank/DDBJ databases">
        <authorList>
            <person name="Kucharzyk K."/>
            <person name="Murdoch R.W."/>
            <person name="Higgins S."/>
            <person name="Loffler F."/>
        </authorList>
    </citation>
    <scope>NUCLEOTIDE SEQUENCE</scope>
</reference>
<organism evidence="1">
    <name type="scientific">bioreactor metagenome</name>
    <dbReference type="NCBI Taxonomy" id="1076179"/>
    <lineage>
        <taxon>unclassified sequences</taxon>
        <taxon>metagenomes</taxon>
        <taxon>ecological metagenomes</taxon>
    </lineage>
</organism>
<name>A0A644YEU4_9ZZZZ</name>
<accession>A0A644YEU4</accession>
<gene>
    <name evidence="1" type="ORF">SDC9_73354</name>
</gene>
<protein>
    <submittedName>
        <fullName evidence="1">Uncharacterized protein</fullName>
    </submittedName>
</protein>
<comment type="caution">
    <text evidence="1">The sequence shown here is derived from an EMBL/GenBank/DDBJ whole genome shotgun (WGS) entry which is preliminary data.</text>
</comment>
<sequence>MKKQHTIIIFLITSMALVLGLHRIHGLETVYRYIVGRVSKVVNNSTNAATICYSVVPTPDPDIYHRIVGTAWVEVSPNQPEIAFNVYSGYSTTKASIYSAYGHKAPNERPCSVSDYIYY</sequence>
<evidence type="ECO:0000313" key="1">
    <source>
        <dbReference type="EMBL" id="MPM26849.1"/>
    </source>
</evidence>